<keyword evidence="4" id="KW-1185">Reference proteome</keyword>
<accession>A0ABU5GRC1</accession>
<evidence type="ECO:0000256" key="1">
    <source>
        <dbReference type="SAM" id="SignalP"/>
    </source>
</evidence>
<reference evidence="3 4" key="1">
    <citation type="submission" date="2023-12" db="EMBL/GenBank/DDBJ databases">
        <title>Denitrificimonas halotolerans sp. nov.,a novel species isolated from landfill leachate.</title>
        <authorList>
            <person name="Wang S."/>
        </authorList>
    </citation>
    <scope>NUCLEOTIDE SEQUENCE [LARGE SCALE GENOMIC DNA]</scope>
    <source>
        <strain evidence="3 4">JX-1</strain>
    </source>
</reference>
<name>A0ABU5GRC1_9GAMM</name>
<comment type="caution">
    <text evidence="3">The sequence shown here is derived from an EMBL/GenBank/DDBJ whole genome shotgun (WGS) entry which is preliminary data.</text>
</comment>
<protein>
    <recommendedName>
        <fullName evidence="2">SecDF P1 head subdomain domain-containing protein</fullName>
    </recommendedName>
</protein>
<feature type="signal peptide" evidence="1">
    <location>
        <begin position="1"/>
        <end position="20"/>
    </location>
</feature>
<proteinExistence type="predicted"/>
<feature type="chain" id="PRO_5047180435" description="SecDF P1 head subdomain domain-containing protein" evidence="1">
    <location>
        <begin position="21"/>
        <end position="169"/>
    </location>
</feature>
<organism evidence="3 4">
    <name type="scientific">Denitrificimonas halotolerans</name>
    <dbReference type="NCBI Taxonomy" id="3098930"/>
    <lineage>
        <taxon>Bacteria</taxon>
        <taxon>Pseudomonadati</taxon>
        <taxon>Pseudomonadota</taxon>
        <taxon>Gammaproteobacteria</taxon>
        <taxon>Pseudomonadales</taxon>
        <taxon>Pseudomonadaceae</taxon>
        <taxon>Denitrificimonas</taxon>
    </lineage>
</organism>
<keyword evidence="1" id="KW-0732">Signal</keyword>
<evidence type="ECO:0000313" key="4">
    <source>
        <dbReference type="Proteomes" id="UP001294570"/>
    </source>
</evidence>
<dbReference type="Proteomes" id="UP001294570">
    <property type="component" value="Unassembled WGS sequence"/>
</dbReference>
<dbReference type="Pfam" id="PF22599">
    <property type="entry name" value="SecDF_P1_head"/>
    <property type="match status" value="1"/>
</dbReference>
<dbReference type="PROSITE" id="PS51257">
    <property type="entry name" value="PROKAR_LIPOPROTEIN"/>
    <property type="match status" value="1"/>
</dbReference>
<sequence>MLTKMPFKLAGLALGLALIAGCQTTGEQQAAATPTPAQTAEQASQQATQNVFTVHLAQQEANPELLTLDLGENTKLYAAPQPVLTQADMVSVAPVQAEDGQTFLLFEMTEAGKKKLAELTKKSVGKFFLFSARNQLVSVAKIDEPVTSGTLLMATQNEAHTAQIMQQLR</sequence>
<dbReference type="RefSeq" id="WP_321553483.1">
    <property type="nucleotide sequence ID" value="NZ_JAXIVU010000008.1"/>
</dbReference>
<evidence type="ECO:0000313" key="3">
    <source>
        <dbReference type="EMBL" id="MDY7219389.1"/>
    </source>
</evidence>
<feature type="domain" description="SecDF P1 head subdomain" evidence="2">
    <location>
        <begin position="72"/>
        <end position="163"/>
    </location>
</feature>
<evidence type="ECO:0000259" key="2">
    <source>
        <dbReference type="Pfam" id="PF22599"/>
    </source>
</evidence>
<dbReference type="InterPro" id="IPR054384">
    <property type="entry name" value="SecDF_P1_head"/>
</dbReference>
<dbReference type="EMBL" id="JAXIVU010000008">
    <property type="protein sequence ID" value="MDY7219389.1"/>
    <property type="molecule type" value="Genomic_DNA"/>
</dbReference>
<gene>
    <name evidence="3" type="ORF">TOI97_07385</name>
</gene>
<dbReference type="Gene3D" id="3.30.1360.200">
    <property type="match status" value="1"/>
</dbReference>